<name>A0A167WFU4_9FLAO</name>
<comment type="caution">
    <text evidence="3">The sequence shown here is derived from an EMBL/GenBank/DDBJ whole genome shotgun (WGS) entry which is preliminary data.</text>
</comment>
<dbReference type="InterPro" id="IPR017850">
    <property type="entry name" value="Alkaline_phosphatase_core_sf"/>
</dbReference>
<dbReference type="Gene3D" id="3.40.720.10">
    <property type="entry name" value="Alkaline Phosphatase, subunit A"/>
    <property type="match status" value="1"/>
</dbReference>
<evidence type="ECO:0000256" key="2">
    <source>
        <dbReference type="PIRSR" id="PIRSR601952-2"/>
    </source>
</evidence>
<evidence type="ECO:0000256" key="1">
    <source>
        <dbReference type="ARBA" id="ARBA00022553"/>
    </source>
</evidence>
<keyword evidence="1" id="KW-0597">Phosphoprotein</keyword>
<keyword evidence="4" id="KW-1185">Reference proteome</keyword>
<dbReference type="STRING" id="249352.SAMN05444395_1044"/>
<dbReference type="OrthoDB" id="9794455at2"/>
<accession>A0A167WFU4</accession>
<feature type="binding site" evidence="2">
    <location>
        <position position="88"/>
    </location>
    <ligand>
        <name>Zn(2+)</name>
        <dbReference type="ChEBI" id="CHEBI:29105"/>
        <label>2</label>
    </ligand>
</feature>
<keyword evidence="2" id="KW-0479">Metal-binding</keyword>
<dbReference type="PANTHER" id="PTHR11596">
    <property type="entry name" value="ALKALINE PHOSPHATASE"/>
    <property type="match status" value="1"/>
</dbReference>
<dbReference type="EMBL" id="LVJE01000019">
    <property type="protein sequence ID" value="OAB27337.1"/>
    <property type="molecule type" value="Genomic_DNA"/>
</dbReference>
<dbReference type="AlphaFoldDB" id="A0A167WFU4"/>
<organism evidence="3 4">
    <name type="scientific">Flavobacterium fryxellicola</name>
    <dbReference type="NCBI Taxonomy" id="249352"/>
    <lineage>
        <taxon>Bacteria</taxon>
        <taxon>Pseudomonadati</taxon>
        <taxon>Bacteroidota</taxon>
        <taxon>Flavobacteriia</taxon>
        <taxon>Flavobacteriales</taxon>
        <taxon>Flavobacteriaceae</taxon>
        <taxon>Flavobacterium</taxon>
    </lineage>
</organism>
<dbReference type="Pfam" id="PF00245">
    <property type="entry name" value="Alk_phosphatase"/>
    <property type="match status" value="1"/>
</dbReference>
<comment type="cofactor">
    <cofactor evidence="2">
        <name>Zn(2+)</name>
        <dbReference type="ChEBI" id="CHEBI:29105"/>
    </cofactor>
    <text evidence="2">Binds 2 Zn(2+) ions.</text>
</comment>
<keyword evidence="2" id="KW-0862">Zinc</keyword>
<dbReference type="PANTHER" id="PTHR11596:SF5">
    <property type="entry name" value="ALKALINE PHOSPHATASE"/>
    <property type="match status" value="1"/>
</dbReference>
<gene>
    <name evidence="3" type="ORF">FBFR_12455</name>
</gene>
<sequence length="114" mass="13034">MYQEFSKKGFSVVKNRSDMLACDNSKPILGVFYNDGLPYSKDRENSKELTGSIPNLAEITIRFIDKMKDKPNIFVLQVKSSKVHYVAHVNDITGLLYDQLARDKEVKITIDFAE</sequence>
<dbReference type="Proteomes" id="UP000077164">
    <property type="component" value="Unassembled WGS sequence"/>
</dbReference>
<dbReference type="GO" id="GO:0004035">
    <property type="term" value="F:alkaline phosphatase activity"/>
    <property type="evidence" value="ECO:0007669"/>
    <property type="project" value="TreeGrafter"/>
</dbReference>
<dbReference type="GO" id="GO:0046872">
    <property type="term" value="F:metal ion binding"/>
    <property type="evidence" value="ECO:0007669"/>
    <property type="project" value="UniProtKB-KW"/>
</dbReference>
<dbReference type="SUPFAM" id="SSF53649">
    <property type="entry name" value="Alkaline phosphatase-like"/>
    <property type="match status" value="1"/>
</dbReference>
<evidence type="ECO:0000313" key="4">
    <source>
        <dbReference type="Proteomes" id="UP000077164"/>
    </source>
</evidence>
<evidence type="ECO:0000313" key="3">
    <source>
        <dbReference type="EMBL" id="OAB27337.1"/>
    </source>
</evidence>
<reference evidence="3 4" key="1">
    <citation type="submission" date="2016-03" db="EMBL/GenBank/DDBJ databases">
        <title>Draft genome sequence of Flavobacterium fryxellicola DSM 16209.</title>
        <authorList>
            <person name="Shin S.-K."/>
            <person name="Yi H."/>
        </authorList>
    </citation>
    <scope>NUCLEOTIDE SEQUENCE [LARGE SCALE GENOMIC DNA]</scope>
    <source>
        <strain evidence="3 4">DSM 16209</strain>
    </source>
</reference>
<proteinExistence type="predicted"/>
<dbReference type="InterPro" id="IPR001952">
    <property type="entry name" value="Alkaline_phosphatase"/>
</dbReference>
<protein>
    <submittedName>
        <fullName evidence="3">Uncharacterized protein</fullName>
    </submittedName>
</protein>